<keyword evidence="5 6" id="KW-0472">Membrane</keyword>
<feature type="transmembrane region" description="Helical" evidence="6">
    <location>
        <begin position="45"/>
        <end position="62"/>
    </location>
</feature>
<accession>A0ABT5YS34</accession>
<evidence type="ECO:0000313" key="7">
    <source>
        <dbReference type="EMBL" id="MDF2097044.1"/>
    </source>
</evidence>
<evidence type="ECO:0000313" key="8">
    <source>
        <dbReference type="Proteomes" id="UP001215503"/>
    </source>
</evidence>
<evidence type="ECO:0000256" key="6">
    <source>
        <dbReference type="SAM" id="Phobius"/>
    </source>
</evidence>
<dbReference type="Gene3D" id="1.20.1550.10">
    <property type="entry name" value="DsbB-like"/>
    <property type="match status" value="1"/>
</dbReference>
<keyword evidence="3 6" id="KW-0812">Transmembrane</keyword>
<gene>
    <name evidence="7" type="ORF">P2G67_13765</name>
</gene>
<dbReference type="Pfam" id="PF02600">
    <property type="entry name" value="DsbB"/>
    <property type="match status" value="1"/>
</dbReference>
<evidence type="ECO:0000256" key="2">
    <source>
        <dbReference type="ARBA" id="ARBA00022475"/>
    </source>
</evidence>
<proteinExistence type="predicted"/>
<reference evidence="7 8" key="1">
    <citation type="submission" date="2023-03" db="EMBL/GenBank/DDBJ databases">
        <title>Fodinicurvata sp. CAU 1616 isolated from sea sendiment.</title>
        <authorList>
            <person name="Kim W."/>
        </authorList>
    </citation>
    <scope>NUCLEOTIDE SEQUENCE [LARGE SCALE GENOMIC DNA]</scope>
    <source>
        <strain evidence="7 8">CAU 1616</strain>
    </source>
</reference>
<dbReference type="Proteomes" id="UP001215503">
    <property type="component" value="Unassembled WGS sequence"/>
</dbReference>
<keyword evidence="2" id="KW-1003">Cell membrane</keyword>
<evidence type="ECO:0000256" key="3">
    <source>
        <dbReference type="ARBA" id="ARBA00022692"/>
    </source>
</evidence>
<organism evidence="7 8">
    <name type="scientific">Aquibaculum arenosum</name>
    <dbReference type="NCBI Taxonomy" id="3032591"/>
    <lineage>
        <taxon>Bacteria</taxon>
        <taxon>Pseudomonadati</taxon>
        <taxon>Pseudomonadota</taxon>
        <taxon>Alphaproteobacteria</taxon>
        <taxon>Rhodospirillales</taxon>
        <taxon>Rhodovibrionaceae</taxon>
        <taxon>Aquibaculum</taxon>
    </lineage>
</organism>
<keyword evidence="4 6" id="KW-1133">Transmembrane helix</keyword>
<dbReference type="EMBL" id="JARHUD010000009">
    <property type="protein sequence ID" value="MDF2097044.1"/>
    <property type="molecule type" value="Genomic_DNA"/>
</dbReference>
<dbReference type="PANTHER" id="PTHR36570">
    <property type="entry name" value="DISULFIDE BOND FORMATION PROTEIN B"/>
    <property type="match status" value="1"/>
</dbReference>
<keyword evidence="8" id="KW-1185">Reference proteome</keyword>
<sequence>MKPTATPTRLLPALVLLGSGGALLGALFFQYGMDLAPCALCHDQRYAHVGAMLAALLALLSAGRLRLLLTGVAGLALLTGAGLAGYHVGVEQGWWSGPAGCSAPAFDGLSIDELRSALEAAPVVRCDEVPWSFLGISMAGYNFLLSLALGLLVLGGAARRWRTA</sequence>
<dbReference type="InterPro" id="IPR023380">
    <property type="entry name" value="DsbB-like_sf"/>
</dbReference>
<dbReference type="PIRSF" id="PIRSF033913">
    <property type="entry name" value="S-S_format_DsbB"/>
    <property type="match status" value="1"/>
</dbReference>
<evidence type="ECO:0000256" key="4">
    <source>
        <dbReference type="ARBA" id="ARBA00022989"/>
    </source>
</evidence>
<comment type="subcellular location">
    <subcellularLocation>
        <location evidence="1">Cell membrane</location>
        <topology evidence="1">Multi-pass membrane protein</topology>
    </subcellularLocation>
</comment>
<dbReference type="PANTHER" id="PTHR36570:SF3">
    <property type="entry name" value="DISULFIDE BOND FORMATION PROTEIN B"/>
    <property type="match status" value="1"/>
</dbReference>
<evidence type="ECO:0000256" key="1">
    <source>
        <dbReference type="ARBA" id="ARBA00004651"/>
    </source>
</evidence>
<feature type="transmembrane region" description="Helical" evidence="6">
    <location>
        <begin position="12"/>
        <end position="33"/>
    </location>
</feature>
<dbReference type="SUPFAM" id="SSF158442">
    <property type="entry name" value="DsbB-like"/>
    <property type="match status" value="1"/>
</dbReference>
<name>A0ABT5YS34_9PROT</name>
<feature type="transmembrane region" description="Helical" evidence="6">
    <location>
        <begin position="139"/>
        <end position="158"/>
    </location>
</feature>
<dbReference type="InterPro" id="IPR024199">
    <property type="entry name" value="Uncharacterised_DsbB"/>
</dbReference>
<dbReference type="InterPro" id="IPR050183">
    <property type="entry name" value="DsbB"/>
</dbReference>
<protein>
    <submittedName>
        <fullName evidence="7">Disulfide bond formation protein B</fullName>
    </submittedName>
</protein>
<feature type="transmembrane region" description="Helical" evidence="6">
    <location>
        <begin position="67"/>
        <end position="88"/>
    </location>
</feature>
<dbReference type="InterPro" id="IPR003752">
    <property type="entry name" value="DiS_bond_form_DsbB/BdbC"/>
</dbReference>
<comment type="caution">
    <text evidence="7">The sequence shown here is derived from an EMBL/GenBank/DDBJ whole genome shotgun (WGS) entry which is preliminary data.</text>
</comment>
<evidence type="ECO:0000256" key="5">
    <source>
        <dbReference type="ARBA" id="ARBA00023136"/>
    </source>
</evidence>